<dbReference type="RefSeq" id="WP_091275555.1">
    <property type="nucleotide sequence ID" value="NZ_FNDK01000023.1"/>
</dbReference>
<dbReference type="SUPFAM" id="SSF47413">
    <property type="entry name" value="lambda repressor-like DNA-binding domains"/>
    <property type="match status" value="1"/>
</dbReference>
<dbReference type="Gene3D" id="1.10.260.40">
    <property type="entry name" value="lambda repressor-like DNA-binding domains"/>
    <property type="match status" value="1"/>
</dbReference>
<dbReference type="Proteomes" id="UP000199163">
    <property type="component" value="Unassembled WGS sequence"/>
</dbReference>
<dbReference type="GO" id="GO:0003677">
    <property type="term" value="F:DNA binding"/>
    <property type="evidence" value="ECO:0007669"/>
    <property type="project" value="InterPro"/>
</dbReference>
<dbReference type="InterPro" id="IPR010982">
    <property type="entry name" value="Lambda_DNA-bd_dom_sf"/>
</dbReference>
<dbReference type="CDD" id="cd00093">
    <property type="entry name" value="HTH_XRE"/>
    <property type="match status" value="1"/>
</dbReference>
<evidence type="ECO:0000259" key="1">
    <source>
        <dbReference type="PROSITE" id="PS50943"/>
    </source>
</evidence>
<gene>
    <name evidence="2" type="ORF">SAMN05192534_12328</name>
</gene>
<protein>
    <submittedName>
        <fullName evidence="2">Putative transcriptional regulator</fullName>
    </submittedName>
</protein>
<proteinExistence type="predicted"/>
<dbReference type="InterPro" id="IPR001387">
    <property type="entry name" value="Cro/C1-type_HTH"/>
</dbReference>
<sequence>MKELKVNLRVLMAQHKMKIKDVHEKTGLSRTTISKLYNEESTKIGMDTIVKLCSLFDCGVEELLILEEPKEKKE</sequence>
<dbReference type="SMART" id="SM00530">
    <property type="entry name" value="HTH_XRE"/>
    <property type="match status" value="1"/>
</dbReference>
<evidence type="ECO:0000313" key="3">
    <source>
        <dbReference type="Proteomes" id="UP000199163"/>
    </source>
</evidence>
<keyword evidence="3" id="KW-1185">Reference proteome</keyword>
<dbReference type="AlphaFoldDB" id="A0A1G8I7L5"/>
<dbReference type="PROSITE" id="PS50943">
    <property type="entry name" value="HTH_CROC1"/>
    <property type="match status" value="1"/>
</dbReference>
<feature type="domain" description="HTH cro/C1-type" evidence="1">
    <location>
        <begin position="8"/>
        <end position="63"/>
    </location>
</feature>
<dbReference type="Pfam" id="PF13443">
    <property type="entry name" value="HTH_26"/>
    <property type="match status" value="1"/>
</dbReference>
<dbReference type="OrthoDB" id="9804186at2"/>
<organism evidence="2 3">
    <name type="scientific">Alteribacillus persepolensis</name>
    <dbReference type="NCBI Taxonomy" id="568899"/>
    <lineage>
        <taxon>Bacteria</taxon>
        <taxon>Bacillati</taxon>
        <taxon>Bacillota</taxon>
        <taxon>Bacilli</taxon>
        <taxon>Bacillales</taxon>
        <taxon>Bacillaceae</taxon>
        <taxon>Alteribacillus</taxon>
    </lineage>
</organism>
<dbReference type="EMBL" id="FNDK01000023">
    <property type="protein sequence ID" value="SDI14906.1"/>
    <property type="molecule type" value="Genomic_DNA"/>
</dbReference>
<name>A0A1G8I7L5_9BACI</name>
<evidence type="ECO:0000313" key="2">
    <source>
        <dbReference type="EMBL" id="SDI14906.1"/>
    </source>
</evidence>
<accession>A0A1G8I7L5</accession>
<reference evidence="2 3" key="1">
    <citation type="submission" date="2016-10" db="EMBL/GenBank/DDBJ databases">
        <authorList>
            <person name="de Groot N.N."/>
        </authorList>
    </citation>
    <scope>NUCLEOTIDE SEQUENCE [LARGE SCALE GENOMIC DNA]</scope>
    <source>
        <strain evidence="2 3">DSM 21632</strain>
    </source>
</reference>
<dbReference type="STRING" id="568899.SAMN05192534_12328"/>